<dbReference type="EMBL" id="AGVE01000046">
    <property type="protein sequence ID" value="EHI12106.1"/>
    <property type="molecule type" value="Genomic_DNA"/>
</dbReference>
<dbReference type="Proteomes" id="UP000004915">
    <property type="component" value="Unassembled WGS sequence"/>
</dbReference>
<comment type="caution">
    <text evidence="1">The sequence shown here is derived from an EMBL/GenBank/DDBJ whole genome shotgun (WGS) entry which is preliminary data.</text>
</comment>
<dbReference type="AlphaFoldDB" id="G7CGZ6"/>
<proteinExistence type="predicted"/>
<gene>
    <name evidence="1" type="ORF">KEK_14443</name>
</gene>
<sequence>MGLELESLRDGDPAGARRTGLRNGDIGLQRIVSESDHCSDLNEFYLAQSVQLMVRSGEFVLRPACNFLFLSEEDDLAVSCDFEKQVEYGAGAFRVGMDCHVIEKKWARVVSSGYVIGECDSQQKVDLFGGPMGEQFSRSPWAGFAAHLHLQGRWINDGVRVPSVGDFRQPMIQGLDQYWCDVAVYPILGVSKEISGPVESVFQFTNAHQVDLGVAKRFLRLRHAGDLLLELC</sequence>
<evidence type="ECO:0000313" key="1">
    <source>
        <dbReference type="EMBL" id="EHI12106.1"/>
    </source>
</evidence>
<accession>G7CGZ6</accession>
<evidence type="ECO:0000313" key="2">
    <source>
        <dbReference type="Proteomes" id="UP000004915"/>
    </source>
</evidence>
<protein>
    <submittedName>
        <fullName evidence="1">Uncharacterized protein</fullName>
    </submittedName>
</protein>
<reference evidence="1 2" key="1">
    <citation type="submission" date="2011-11" db="EMBL/GenBank/DDBJ databases">
        <authorList>
            <consortium name="Tuberculosis Structural Genomics Consortium"/>
            <person name="Ioerger T.R."/>
        </authorList>
    </citation>
    <scope>NUCLEOTIDE SEQUENCE [LARGE SCALE GENOMIC DNA]</scope>
    <source>
        <strain evidence="2">ATCC 19527 / DSM 44167 / CIP 105390 / JCM 6362 / NCTC 10409 / 316</strain>
    </source>
</reference>
<name>G7CGZ6_MYCT3</name>
<organism evidence="1 2">
    <name type="scientific">Mycolicibacterium thermoresistibile (strain ATCC 19527 / DSM 44167 / CIP 105390 / JCM 6362 / NCTC 10409 / 316)</name>
    <name type="common">Mycobacterium thermoresistibile</name>
    <dbReference type="NCBI Taxonomy" id="1078020"/>
    <lineage>
        <taxon>Bacteria</taxon>
        <taxon>Bacillati</taxon>
        <taxon>Actinomycetota</taxon>
        <taxon>Actinomycetes</taxon>
        <taxon>Mycobacteriales</taxon>
        <taxon>Mycobacteriaceae</taxon>
        <taxon>Mycolicibacterium</taxon>
    </lineage>
</organism>
<keyword evidence="2" id="KW-1185">Reference proteome</keyword>